<gene>
    <name evidence="2" type="ordered locus">HQ_3546A</name>
</gene>
<feature type="transmembrane region" description="Helical" evidence="1">
    <location>
        <begin position="430"/>
        <end position="448"/>
    </location>
</feature>
<protein>
    <submittedName>
        <fullName evidence="2">Uncharacterized protein</fullName>
    </submittedName>
</protein>
<dbReference type="RefSeq" id="WP_011572727.1">
    <property type="nucleotide sequence ID" value="NC_008212.1"/>
</dbReference>
<feature type="transmembrane region" description="Helical" evidence="1">
    <location>
        <begin position="102"/>
        <end position="120"/>
    </location>
</feature>
<evidence type="ECO:0000313" key="2">
    <source>
        <dbReference type="EMBL" id="CAJ53636.1"/>
    </source>
</evidence>
<feature type="transmembrane region" description="Helical" evidence="1">
    <location>
        <begin position="203"/>
        <end position="224"/>
    </location>
</feature>
<dbReference type="GeneID" id="4193543"/>
<keyword evidence="1" id="KW-1133">Transmembrane helix</keyword>
<feature type="transmembrane region" description="Helical" evidence="1">
    <location>
        <begin position="12"/>
        <end position="30"/>
    </location>
</feature>
<feature type="transmembrane region" description="Helical" evidence="1">
    <location>
        <begin position="485"/>
        <end position="505"/>
    </location>
</feature>
<keyword evidence="1" id="KW-0812">Transmembrane</keyword>
<feature type="transmembrane region" description="Helical" evidence="1">
    <location>
        <begin position="260"/>
        <end position="277"/>
    </location>
</feature>
<accession>Q18EI8</accession>
<evidence type="ECO:0000313" key="3">
    <source>
        <dbReference type="Proteomes" id="UP000001975"/>
    </source>
</evidence>
<keyword evidence="3" id="KW-1185">Reference proteome</keyword>
<proteinExistence type="predicted"/>
<feature type="transmembrane region" description="Helical" evidence="1">
    <location>
        <begin position="334"/>
        <end position="355"/>
    </location>
</feature>
<evidence type="ECO:0000256" key="1">
    <source>
        <dbReference type="SAM" id="Phobius"/>
    </source>
</evidence>
<sequence length="619" mass="68618">MSQIIIKVIDTLRETVEYLLIAISSLLLYFLLRIEFFSIALPVSGILVGAVVSLIAKRFEISSMDHTGRLADLDYRIPVVVTSLYISSIFFIYRFYTYELPVIHYVIFGAYVGFIAFEITQDQPRRRVLPQLLALCFFTYWSNQLMFPAGAFQPDTMGEYIPIIEQTIAEPAPSFDVIYQSLGALNLSFVTIFKLVSDTSAFMAYALLATLMLTGTILIIALLSRTLPSLSPQTILFAALVFGISSWMLGRGMRPNKLNFFYPLILLLGVSVLFFFDTDERLADSRWGIISLLVGIVLIFGHRYSAGAGLFMLFTISVFVLLRNHLLSAQYPNLNGAKGVGLVGAYILGVIGNPFHQGPLLGRLSDTILSLITTSSASSSSTGGPGRYSALQFDVLALSTASQILLFALVILGFCWGIRKKEWEYDYTTIWVTFISLFLVFSVVQNSVETSPQRFYSLLILFGFNVFAAVALYRRFDQITPRFRTSAVVFLVVCLSLLSLASPIASPTTGPLGDEVPHSTRYITDQSESSSEWAQKYSLDRISNLPIIQTGATTGRIDTTQLETGVYYMYSEQILTQSGGIARGGLSLGGRLFVFVTPPSRSSELVIYSNGDSYALQHR</sequence>
<dbReference type="AlphaFoldDB" id="Q18EI8"/>
<dbReference type="HOGENOM" id="CLU_441218_0_0_2"/>
<feature type="transmembrane region" description="Helical" evidence="1">
    <location>
        <begin position="230"/>
        <end position="248"/>
    </location>
</feature>
<organism evidence="2 3">
    <name type="scientific">Haloquadratum walsbyi (strain DSM 16790 / HBSQ001)</name>
    <dbReference type="NCBI Taxonomy" id="362976"/>
    <lineage>
        <taxon>Archaea</taxon>
        <taxon>Methanobacteriati</taxon>
        <taxon>Methanobacteriota</taxon>
        <taxon>Stenosarchaea group</taxon>
        <taxon>Halobacteria</taxon>
        <taxon>Halobacteriales</taxon>
        <taxon>Haloferacaceae</taxon>
        <taxon>Haloquadratum</taxon>
    </lineage>
</organism>
<feature type="transmembrane region" description="Helical" evidence="1">
    <location>
        <begin position="289"/>
        <end position="322"/>
    </location>
</feature>
<dbReference type="EMBL" id="AM180088">
    <property type="protein sequence ID" value="CAJ53636.1"/>
    <property type="molecule type" value="Genomic_DNA"/>
</dbReference>
<feature type="transmembrane region" description="Helical" evidence="1">
    <location>
        <begin position="36"/>
        <end position="56"/>
    </location>
</feature>
<feature type="transmembrane region" description="Helical" evidence="1">
    <location>
        <begin position="454"/>
        <end position="473"/>
    </location>
</feature>
<keyword evidence="1" id="KW-0472">Membrane</keyword>
<dbReference type="Proteomes" id="UP000001975">
    <property type="component" value="Chromosome"/>
</dbReference>
<reference evidence="2 3" key="1">
    <citation type="journal article" date="2006" name="BMC Genomics">
        <title>The genome of the square archaeon Haloquadratum walsbyi: life at the limits of water activity.</title>
        <authorList>
            <person name="Bolhuis H.H."/>
            <person name="Palm P.P."/>
            <person name="Wende A.W."/>
            <person name="Falb M.M."/>
            <person name="Rampp M.M."/>
            <person name="Rodriguez-Valera F.F."/>
            <person name="Pfeiffer F.F."/>
            <person name="Oesterhelt D.D."/>
        </authorList>
    </citation>
    <scope>NUCLEOTIDE SEQUENCE [LARGE SCALE GENOMIC DNA]</scope>
    <source>
        <strain evidence="3">DSM 16790 / HBSQ001</strain>
    </source>
</reference>
<dbReference type="eggNOG" id="arCOG06447">
    <property type="taxonomic scope" value="Archaea"/>
</dbReference>
<dbReference type="KEGG" id="hwa:HQ_3546A"/>
<name>Q18EI8_HALWD</name>
<feature type="transmembrane region" description="Helical" evidence="1">
    <location>
        <begin position="395"/>
        <end position="418"/>
    </location>
</feature>
<feature type="transmembrane region" description="Helical" evidence="1">
    <location>
        <begin position="77"/>
        <end position="96"/>
    </location>
</feature>